<proteinExistence type="predicted"/>
<keyword evidence="2" id="KW-1185">Reference proteome</keyword>
<comment type="caution">
    <text evidence="1">The sequence shown here is derived from an EMBL/GenBank/DDBJ whole genome shotgun (WGS) entry which is preliminary data.</text>
</comment>
<evidence type="ECO:0000313" key="1">
    <source>
        <dbReference type="EMBL" id="KAI4325813.1"/>
    </source>
</evidence>
<reference evidence="2" key="1">
    <citation type="journal article" date="2023" name="Front. Plant Sci.">
        <title>Chromosomal-level genome assembly of Melastoma candidum provides insights into trichome evolution.</title>
        <authorList>
            <person name="Zhong Y."/>
            <person name="Wu W."/>
            <person name="Sun C."/>
            <person name="Zou P."/>
            <person name="Liu Y."/>
            <person name="Dai S."/>
            <person name="Zhou R."/>
        </authorList>
    </citation>
    <scope>NUCLEOTIDE SEQUENCE [LARGE SCALE GENOMIC DNA]</scope>
</reference>
<dbReference type="Proteomes" id="UP001057402">
    <property type="component" value="Chromosome 9"/>
</dbReference>
<protein>
    <submittedName>
        <fullName evidence="1">Uncharacterized protein</fullName>
    </submittedName>
</protein>
<organism evidence="1 2">
    <name type="scientific">Melastoma candidum</name>
    <dbReference type="NCBI Taxonomy" id="119954"/>
    <lineage>
        <taxon>Eukaryota</taxon>
        <taxon>Viridiplantae</taxon>
        <taxon>Streptophyta</taxon>
        <taxon>Embryophyta</taxon>
        <taxon>Tracheophyta</taxon>
        <taxon>Spermatophyta</taxon>
        <taxon>Magnoliopsida</taxon>
        <taxon>eudicotyledons</taxon>
        <taxon>Gunneridae</taxon>
        <taxon>Pentapetalae</taxon>
        <taxon>rosids</taxon>
        <taxon>malvids</taxon>
        <taxon>Myrtales</taxon>
        <taxon>Melastomataceae</taxon>
        <taxon>Melastomatoideae</taxon>
        <taxon>Melastomateae</taxon>
        <taxon>Melastoma</taxon>
    </lineage>
</organism>
<name>A0ACB9MN98_9MYRT</name>
<gene>
    <name evidence="1" type="ORF">MLD38_031177</name>
</gene>
<sequence>MLDVCPFPEFANAVVSRYEVIDIRKDTLFILAVAVESKVAGNILALLEILSSVSDMGLKLSASGALNVVTKALNSRNRDLQGTSLKILCNLSMSIVICHGLLPSIPRLLKFLKDSALAKFALRGLIKFCKTEERKVYIVEMKGCVAAVAELLESDNEEEQEESVCSFLGVLATGTVLSAGTPRGVQRLPGSHEHIFQWKQQGKGIGNGSVEATR</sequence>
<accession>A0ACB9MN98</accession>
<evidence type="ECO:0000313" key="2">
    <source>
        <dbReference type="Proteomes" id="UP001057402"/>
    </source>
</evidence>
<dbReference type="EMBL" id="CM042888">
    <property type="protein sequence ID" value="KAI4325813.1"/>
    <property type="molecule type" value="Genomic_DNA"/>
</dbReference>